<dbReference type="InterPro" id="IPR036249">
    <property type="entry name" value="Thioredoxin-like_sf"/>
</dbReference>
<organism evidence="2 3">
    <name type="scientific">Agromyces soli</name>
    <dbReference type="NCBI Taxonomy" id="659012"/>
    <lineage>
        <taxon>Bacteria</taxon>
        <taxon>Bacillati</taxon>
        <taxon>Actinomycetota</taxon>
        <taxon>Actinomycetes</taxon>
        <taxon>Micrococcales</taxon>
        <taxon>Microbacteriaceae</taxon>
        <taxon>Agromyces</taxon>
    </lineage>
</organism>
<dbReference type="Gene3D" id="3.40.30.10">
    <property type="entry name" value="Glutaredoxin"/>
    <property type="match status" value="1"/>
</dbReference>
<evidence type="ECO:0000313" key="3">
    <source>
        <dbReference type="Proteomes" id="UP000831304"/>
    </source>
</evidence>
<name>A0ABY4AVE3_9MICO</name>
<evidence type="ECO:0000313" key="2">
    <source>
        <dbReference type="EMBL" id="UOE25791.1"/>
    </source>
</evidence>
<dbReference type="RefSeq" id="WP_243568649.1">
    <property type="nucleotide sequence ID" value="NZ_BAAARD010000006.1"/>
</dbReference>
<gene>
    <name evidence="2" type="ORF">MTP13_15965</name>
</gene>
<feature type="domain" description="Thioredoxin" evidence="1">
    <location>
        <begin position="13"/>
        <end position="144"/>
    </location>
</feature>
<keyword evidence="3" id="KW-1185">Reference proteome</keyword>
<accession>A0ABY4AVE3</accession>
<dbReference type="InterPro" id="IPR013766">
    <property type="entry name" value="Thioredoxin_domain"/>
</dbReference>
<dbReference type="CDD" id="cd02947">
    <property type="entry name" value="TRX_family"/>
    <property type="match status" value="1"/>
</dbReference>
<dbReference type="SUPFAM" id="SSF52833">
    <property type="entry name" value="Thioredoxin-like"/>
    <property type="match status" value="1"/>
</dbReference>
<proteinExistence type="predicted"/>
<evidence type="ECO:0000259" key="1">
    <source>
        <dbReference type="PROSITE" id="PS51352"/>
    </source>
</evidence>
<reference evidence="2 3" key="1">
    <citation type="submission" date="2022-03" db="EMBL/GenBank/DDBJ databases">
        <title>Agromyces sp. isolated from the gut of P. brevitarsis seulensis larvae.</title>
        <authorList>
            <person name="Won M."/>
            <person name="Kwon S.-W."/>
        </authorList>
    </citation>
    <scope>NUCLEOTIDE SEQUENCE [LARGE SCALE GENOMIC DNA]</scope>
    <source>
        <strain evidence="2 3">KACC 16215</strain>
    </source>
</reference>
<dbReference type="EMBL" id="CP094533">
    <property type="protein sequence ID" value="UOE25791.1"/>
    <property type="molecule type" value="Genomic_DNA"/>
</dbReference>
<protein>
    <submittedName>
        <fullName evidence="2">Thioredoxin family protein</fullName>
    </submittedName>
</protein>
<dbReference type="Proteomes" id="UP000831304">
    <property type="component" value="Chromosome"/>
</dbReference>
<sequence length="150" mass="15649">MNWTAALLVALALLGAATALGFVLRARSGRVVVASGGTDASTAAAALGVEAAAFGERATLVQFSTALCSRCPGTARQLGALAAETEGVRHLEIDLTDEPELAARFAVLQTPTTLVYDGAGRQRARIGGPPRIEELARLLDSLTRRTRVQH</sequence>
<dbReference type="Pfam" id="PF00085">
    <property type="entry name" value="Thioredoxin"/>
    <property type="match status" value="1"/>
</dbReference>
<dbReference type="PROSITE" id="PS51352">
    <property type="entry name" value="THIOREDOXIN_2"/>
    <property type="match status" value="1"/>
</dbReference>